<evidence type="ECO:0000313" key="3">
    <source>
        <dbReference type="Proteomes" id="UP000335538"/>
    </source>
</evidence>
<gene>
    <name evidence="2" type="ORF">PSP31121_04007</name>
</gene>
<protein>
    <submittedName>
        <fullName evidence="2">Uncharacterized protein</fullName>
    </submittedName>
</protein>
<reference evidence="2 3" key="1">
    <citation type="submission" date="2019-08" db="EMBL/GenBank/DDBJ databases">
        <authorList>
            <person name="Peeters C."/>
        </authorList>
    </citation>
    <scope>NUCLEOTIDE SEQUENCE [LARGE SCALE GENOMIC DNA]</scope>
    <source>
        <strain evidence="2 3">LMG 31121</strain>
    </source>
</reference>
<proteinExistence type="predicted"/>
<evidence type="ECO:0000313" key="2">
    <source>
        <dbReference type="EMBL" id="VVE82866.1"/>
    </source>
</evidence>
<sequence length="146" mass="16217">MTSAKKNNVATRFTSDNQPVKRRGKTPRTLLVEALKSEANLDEPSFYKLIVQRALDGDAMLTREILTRLQPVHKATLPDVQLDIPREAAPVDKVVAIIDAVAAGHCPPDVGDMMIGMIKNMLDIYNVTELAEKVRRIEERLGELGQ</sequence>
<evidence type="ECO:0000256" key="1">
    <source>
        <dbReference type="SAM" id="MobiDB-lite"/>
    </source>
</evidence>
<dbReference type="RefSeq" id="WP_150810487.1">
    <property type="nucleotide sequence ID" value="NZ_CABPSR010000011.1"/>
</dbReference>
<feature type="compositionally biased region" description="Polar residues" evidence="1">
    <location>
        <begin position="1"/>
        <end position="18"/>
    </location>
</feature>
<accession>A0A5E5BBX5</accession>
<feature type="region of interest" description="Disordered" evidence="1">
    <location>
        <begin position="1"/>
        <end position="25"/>
    </location>
</feature>
<organism evidence="2 3">
    <name type="scientific">Pandoraea sputorum</name>
    <dbReference type="NCBI Taxonomy" id="93222"/>
    <lineage>
        <taxon>Bacteria</taxon>
        <taxon>Pseudomonadati</taxon>
        <taxon>Pseudomonadota</taxon>
        <taxon>Betaproteobacteria</taxon>
        <taxon>Burkholderiales</taxon>
        <taxon>Burkholderiaceae</taxon>
        <taxon>Pandoraea</taxon>
    </lineage>
</organism>
<dbReference type="EMBL" id="CABPSR010000011">
    <property type="protein sequence ID" value="VVE82866.1"/>
    <property type="molecule type" value="Genomic_DNA"/>
</dbReference>
<dbReference type="Proteomes" id="UP000335538">
    <property type="component" value="Unassembled WGS sequence"/>
</dbReference>
<dbReference type="AlphaFoldDB" id="A0A5E5BBX5"/>
<name>A0A5E5BBX5_9BURK</name>